<proteinExistence type="predicted"/>
<dbReference type="Proteomes" id="UP000655759">
    <property type="component" value="Unassembled WGS sequence"/>
</dbReference>
<evidence type="ECO:0000313" key="1">
    <source>
        <dbReference type="EMBL" id="CAE6498433.1"/>
    </source>
</evidence>
<reference evidence="1" key="1">
    <citation type="submission" date="2021-02" db="EMBL/GenBank/DDBJ databases">
        <authorList>
            <person name="Han P."/>
        </authorList>
    </citation>
    <scope>NUCLEOTIDE SEQUENCE</scope>
    <source>
        <strain evidence="1">Candidatus Nitrosotenuis uzonensis 5A</strain>
    </source>
</reference>
<dbReference type="AlphaFoldDB" id="A0A812EXZ4"/>
<dbReference type="EMBL" id="CAJNAQ010000005">
    <property type="protein sequence ID" value="CAE6498433.1"/>
    <property type="molecule type" value="Genomic_DNA"/>
</dbReference>
<evidence type="ECO:0000313" key="2">
    <source>
        <dbReference type="Proteomes" id="UP000655759"/>
    </source>
</evidence>
<gene>
    <name evidence="1" type="ORF">NUZ5A_50786</name>
</gene>
<name>A0A812EXZ4_9ARCH</name>
<sequence>MITLYCQAAFAQSAFAQSDSNTETIRLKASSDWSMMVHIEGIYQKKEPRFL</sequence>
<organism evidence="1 2">
    <name type="scientific">Candidatus Nitrosotenuis uzonensis</name>
    <dbReference type="NCBI Taxonomy" id="1407055"/>
    <lineage>
        <taxon>Archaea</taxon>
        <taxon>Nitrososphaerota</taxon>
        <taxon>Candidatus Nitrosotenuis</taxon>
    </lineage>
</organism>
<protein>
    <submittedName>
        <fullName evidence="1">Uncharacterized protein</fullName>
    </submittedName>
</protein>
<comment type="caution">
    <text evidence="1">The sequence shown here is derived from an EMBL/GenBank/DDBJ whole genome shotgun (WGS) entry which is preliminary data.</text>
</comment>
<accession>A0A812EXZ4</accession>